<dbReference type="Proteomes" id="UP000193978">
    <property type="component" value="Chromosome"/>
</dbReference>
<dbReference type="KEGG" id="mbry:B1812_02965"/>
<dbReference type="NCBIfam" id="NF005968">
    <property type="entry name" value="PRK08057.1-2"/>
    <property type="match status" value="1"/>
</dbReference>
<dbReference type="GO" id="GO:0009236">
    <property type="term" value="P:cobalamin biosynthetic process"/>
    <property type="evidence" value="ECO:0007669"/>
    <property type="project" value="UniProtKB-UniPathway"/>
</dbReference>
<dbReference type="EMBL" id="CP019948">
    <property type="protein sequence ID" value="ARN83318.1"/>
    <property type="molecule type" value="Genomic_DNA"/>
</dbReference>
<evidence type="ECO:0000256" key="1">
    <source>
        <dbReference type="ARBA" id="ARBA00004953"/>
    </source>
</evidence>
<evidence type="ECO:0000313" key="5">
    <source>
        <dbReference type="Proteomes" id="UP000193978"/>
    </source>
</evidence>
<name>A0A1W6N0G1_9HYPH</name>
<dbReference type="PROSITE" id="PS51014">
    <property type="entry name" value="COBK_CBIJ"/>
    <property type="match status" value="1"/>
</dbReference>
<keyword evidence="5" id="KW-1185">Reference proteome</keyword>
<evidence type="ECO:0000256" key="2">
    <source>
        <dbReference type="ARBA" id="ARBA00022573"/>
    </source>
</evidence>
<evidence type="ECO:0000313" key="4">
    <source>
        <dbReference type="EMBL" id="ARN83318.1"/>
    </source>
</evidence>
<organism evidence="4 5">
    <name type="scientific">Methylocystis bryophila</name>
    <dbReference type="NCBI Taxonomy" id="655015"/>
    <lineage>
        <taxon>Bacteria</taxon>
        <taxon>Pseudomonadati</taxon>
        <taxon>Pseudomonadota</taxon>
        <taxon>Alphaproteobacteria</taxon>
        <taxon>Hyphomicrobiales</taxon>
        <taxon>Methylocystaceae</taxon>
        <taxon>Methylocystis</taxon>
    </lineage>
</organism>
<dbReference type="InterPro" id="IPR003723">
    <property type="entry name" value="Precorrin-6x_reduct"/>
</dbReference>
<accession>A0A1W6N0G1</accession>
<dbReference type="UniPathway" id="UPA00148"/>
<dbReference type="PANTHER" id="PTHR36925">
    <property type="entry name" value="COBALT-PRECORRIN-6A REDUCTASE"/>
    <property type="match status" value="1"/>
</dbReference>
<dbReference type="NCBIfam" id="TIGR00715">
    <property type="entry name" value="precor6x_red"/>
    <property type="match status" value="1"/>
</dbReference>
<comment type="pathway">
    <text evidence="1">Cofactor biosynthesis; adenosylcobalamin biosynthesis.</text>
</comment>
<sequence>MAHRDETARDYDRAPRLLLLGGTSEARALSERLARETGVEALVSLAGRTSAPLASPLPTRVGGFGGVEGLRRYLIENGVDRVIDATHPFAERISANARQACVALGIPLAVLGREPWRRAPGDRWIEVADMAAAVAALGPAPRRVFLTIGRLSVPAFRAAPQHDYLIRSIEPPEPEELPPSTELILARGPFSLDDEMRLMREKKIDVLVTKNSGGPLTYAKIEAARALSLETIVVLPPSAPAERRLESLEAALDFARAKRPA</sequence>
<evidence type="ECO:0000256" key="3">
    <source>
        <dbReference type="ARBA" id="ARBA00023002"/>
    </source>
</evidence>
<protein>
    <submittedName>
        <fullName evidence="4">Cobalt-precorrin-6A reductase</fullName>
    </submittedName>
</protein>
<keyword evidence="3" id="KW-0560">Oxidoreductase</keyword>
<gene>
    <name evidence="4" type="ORF">B1812_02965</name>
</gene>
<keyword evidence="2" id="KW-0169">Cobalamin biosynthesis</keyword>
<dbReference type="RefSeq" id="WP_245300035.1">
    <property type="nucleotide sequence ID" value="NZ_AP027149.1"/>
</dbReference>
<dbReference type="PANTHER" id="PTHR36925:SF1">
    <property type="entry name" value="COBALT-PRECORRIN-6A REDUCTASE"/>
    <property type="match status" value="1"/>
</dbReference>
<dbReference type="GO" id="GO:0016994">
    <property type="term" value="F:precorrin-6A reductase activity"/>
    <property type="evidence" value="ECO:0007669"/>
    <property type="project" value="InterPro"/>
</dbReference>
<dbReference type="STRING" id="655015.B1812_02965"/>
<dbReference type="AlphaFoldDB" id="A0A1W6N0G1"/>
<dbReference type="Pfam" id="PF02571">
    <property type="entry name" value="CbiJ"/>
    <property type="match status" value="1"/>
</dbReference>
<proteinExistence type="predicted"/>
<reference evidence="4 5" key="1">
    <citation type="submission" date="2017-02" db="EMBL/GenBank/DDBJ databases">
        <authorList>
            <person name="Peterson S.W."/>
        </authorList>
    </citation>
    <scope>NUCLEOTIDE SEQUENCE [LARGE SCALE GENOMIC DNA]</scope>
    <source>
        <strain evidence="4 5">S285</strain>
    </source>
</reference>